<reference evidence="1 2" key="1">
    <citation type="submission" date="2020-09" db="EMBL/GenBank/DDBJ databases">
        <title>Novel species of Mucilaginibacter isolated from a glacier on the Tibetan Plateau.</title>
        <authorList>
            <person name="Liu Q."/>
            <person name="Xin Y.-H."/>
        </authorList>
    </citation>
    <scope>NUCLEOTIDE SEQUENCE [LARGE SCALE GENOMIC DNA]</scope>
    <source>
        <strain evidence="1 2">ZT4R22</strain>
    </source>
</reference>
<comment type="caution">
    <text evidence="1">The sequence shown here is derived from an EMBL/GenBank/DDBJ whole genome shotgun (WGS) entry which is preliminary data.</text>
</comment>
<keyword evidence="2" id="KW-1185">Reference proteome</keyword>
<accession>A0ABR7WPY6</accession>
<proteinExistence type="predicted"/>
<dbReference type="RefSeq" id="WP_191189054.1">
    <property type="nucleotide sequence ID" value="NZ_JACWMY010000005.1"/>
</dbReference>
<evidence type="ECO:0000313" key="2">
    <source>
        <dbReference type="Proteomes" id="UP000606600"/>
    </source>
</evidence>
<dbReference type="Proteomes" id="UP000606600">
    <property type="component" value="Unassembled WGS sequence"/>
</dbReference>
<name>A0ABR7WPY6_9SPHI</name>
<sequence>MEDNAENKPAATVTMFGHQYDYCETYTGDTDELKAYEASWKKAGHKTARKKNKQDPALIDLYVKQKQG</sequence>
<protein>
    <submittedName>
        <fullName evidence="1">Uncharacterized protein</fullName>
    </submittedName>
</protein>
<organism evidence="1 2">
    <name type="scientific">Mucilaginibacter pankratovii</name>
    <dbReference type="NCBI Taxonomy" id="2772110"/>
    <lineage>
        <taxon>Bacteria</taxon>
        <taxon>Pseudomonadati</taxon>
        <taxon>Bacteroidota</taxon>
        <taxon>Sphingobacteriia</taxon>
        <taxon>Sphingobacteriales</taxon>
        <taxon>Sphingobacteriaceae</taxon>
        <taxon>Mucilaginibacter</taxon>
    </lineage>
</organism>
<dbReference type="EMBL" id="JACWMY010000005">
    <property type="protein sequence ID" value="MBD1364389.1"/>
    <property type="molecule type" value="Genomic_DNA"/>
</dbReference>
<evidence type="ECO:0000313" key="1">
    <source>
        <dbReference type="EMBL" id="MBD1364389.1"/>
    </source>
</evidence>
<gene>
    <name evidence="1" type="ORF">IDJ77_11270</name>
</gene>